<dbReference type="OrthoDB" id="7323395at2"/>
<feature type="transmembrane region" description="Helical" evidence="1">
    <location>
        <begin position="58"/>
        <end position="83"/>
    </location>
</feature>
<dbReference type="Proteomes" id="UP000234881">
    <property type="component" value="Unassembled WGS sequence"/>
</dbReference>
<dbReference type="InterPro" id="IPR002823">
    <property type="entry name" value="DUF112_TM"/>
</dbReference>
<comment type="caution">
    <text evidence="3">The sequence shown here is derived from an EMBL/GenBank/DDBJ whole genome shotgun (WGS) entry which is preliminary data.</text>
</comment>
<feature type="transmembrane region" description="Helical" evidence="1">
    <location>
        <begin position="144"/>
        <end position="177"/>
    </location>
</feature>
<proteinExistence type="predicted"/>
<protein>
    <recommendedName>
        <fullName evidence="2">DUF112 domain-containing protein</fullName>
    </recommendedName>
</protein>
<gene>
    <name evidence="3" type="ORF">C0081_19940</name>
</gene>
<feature type="transmembrane region" description="Helical" evidence="1">
    <location>
        <begin position="103"/>
        <end position="132"/>
    </location>
</feature>
<dbReference type="AlphaFoldDB" id="A0A2N5XLJ7"/>
<keyword evidence="1" id="KW-0812">Transmembrane</keyword>
<sequence length="512" mass="53591">MNEFLAGFTVAFEPNNLLYCLMGVVLGNIVGVLPGIGAIAAISILLPVTFYLEPTTAVIMLAGVYYGAEYGGSIASILLNLPGTASNAITTLDGYPLAKRGDAGLALLTAQVSSFCGGTLGILAMVLLSPLIVRFSLSFGPAEYFATLLLGLIAGSVAVGGSALRGIAMVCVGMLLGTVGLDLNSGVARFDMGLPNLLDGLSIVAVAMGLFGIPEVIANLRDTDTHNKVISVTARSMFSSAKKLKSIIPSILRGASVGGLLGPLPGAGPTISSFLAYSLERAVGGKREEFGTGRINGVAAPEAANNAAAQTAFIPTMTLGIPGTPTMAIILGALMIHGISPGPQLIGQHPDLFWGLVASFWIGNIMLLVLNVPLIGLWARLVSVPRRYFFPIIVALVCTGIFGVANSTFDIWSVLLMGVFGALLRSLGFSPAPLLIGFVLGPMLEEHLRRALMISGGEMRYLASSWTAICIHAISLFMILTPAIRWLLNGPTRKRQDPIAEALQEKRLEDKT</sequence>
<feature type="transmembrane region" description="Helical" evidence="1">
    <location>
        <begin position="411"/>
        <end position="440"/>
    </location>
</feature>
<dbReference type="PANTHER" id="PTHR35342">
    <property type="entry name" value="TRICARBOXYLIC TRANSPORT PROTEIN"/>
    <property type="match status" value="1"/>
</dbReference>
<dbReference type="EMBL" id="PKUQ01000052">
    <property type="protein sequence ID" value="PLW75345.1"/>
    <property type="molecule type" value="Genomic_DNA"/>
</dbReference>
<feature type="transmembrane region" description="Helical" evidence="1">
    <location>
        <begin position="319"/>
        <end position="340"/>
    </location>
</feature>
<feature type="domain" description="DUF112" evidence="2">
    <location>
        <begin position="17"/>
        <end position="435"/>
    </location>
</feature>
<dbReference type="RefSeq" id="WP_101535498.1">
    <property type="nucleotide sequence ID" value="NZ_PKUQ01000052.1"/>
</dbReference>
<feature type="transmembrane region" description="Helical" evidence="1">
    <location>
        <begin position="197"/>
        <end position="218"/>
    </location>
</feature>
<evidence type="ECO:0000313" key="4">
    <source>
        <dbReference type="Proteomes" id="UP000234881"/>
    </source>
</evidence>
<feature type="transmembrane region" description="Helical" evidence="1">
    <location>
        <begin position="352"/>
        <end position="376"/>
    </location>
</feature>
<keyword evidence="4" id="KW-1185">Reference proteome</keyword>
<keyword evidence="1" id="KW-0472">Membrane</keyword>
<feature type="transmembrane region" description="Helical" evidence="1">
    <location>
        <begin position="461"/>
        <end position="488"/>
    </location>
</feature>
<name>A0A2N5XLJ7_9HYPH</name>
<keyword evidence="1" id="KW-1133">Transmembrane helix</keyword>
<evidence type="ECO:0000259" key="2">
    <source>
        <dbReference type="Pfam" id="PF01970"/>
    </source>
</evidence>
<evidence type="ECO:0000313" key="3">
    <source>
        <dbReference type="EMBL" id="PLW75345.1"/>
    </source>
</evidence>
<evidence type="ECO:0000256" key="1">
    <source>
        <dbReference type="SAM" id="Phobius"/>
    </source>
</evidence>
<dbReference type="PANTHER" id="PTHR35342:SF5">
    <property type="entry name" value="TRICARBOXYLIC TRANSPORT PROTEIN"/>
    <property type="match status" value="1"/>
</dbReference>
<reference evidence="3 4" key="1">
    <citation type="submission" date="2018-01" db="EMBL/GenBank/DDBJ databases">
        <title>The draft genome sequence of Cohaesibacter sp. H1304.</title>
        <authorList>
            <person name="Wang N.-N."/>
            <person name="Du Z.-J."/>
        </authorList>
    </citation>
    <scope>NUCLEOTIDE SEQUENCE [LARGE SCALE GENOMIC DNA]</scope>
    <source>
        <strain evidence="3 4">H1304</strain>
    </source>
</reference>
<dbReference type="Pfam" id="PF01970">
    <property type="entry name" value="TctA"/>
    <property type="match status" value="1"/>
</dbReference>
<organism evidence="3 4">
    <name type="scientific">Cohaesibacter celericrescens</name>
    <dbReference type="NCBI Taxonomy" id="2067669"/>
    <lineage>
        <taxon>Bacteria</taxon>
        <taxon>Pseudomonadati</taxon>
        <taxon>Pseudomonadota</taxon>
        <taxon>Alphaproteobacteria</taxon>
        <taxon>Hyphomicrobiales</taxon>
        <taxon>Cohaesibacteraceae</taxon>
    </lineage>
</organism>
<accession>A0A2N5XLJ7</accession>
<feature type="transmembrane region" description="Helical" evidence="1">
    <location>
        <begin position="16"/>
        <end position="46"/>
    </location>
</feature>
<feature type="transmembrane region" description="Helical" evidence="1">
    <location>
        <begin position="388"/>
        <end position="405"/>
    </location>
</feature>